<reference evidence="1 2" key="1">
    <citation type="journal article" date="2023" name="bioRxiv">
        <title>An intranuclear bacterial parasite of deep-sea mussels expresses apoptosis inhibitors acquired from its host.</title>
        <authorList>
            <person name="Gonzalez Porras M.A."/>
            <person name="Assie A."/>
            <person name="Tietjen M."/>
            <person name="Violette M."/>
            <person name="Kleiner M."/>
            <person name="Gruber-Vodicka H."/>
            <person name="Dubilier N."/>
            <person name="Leisch N."/>
        </authorList>
    </citation>
    <scope>NUCLEOTIDE SEQUENCE [LARGE SCALE GENOMIC DNA]</scope>
    <source>
        <strain evidence="1">IAP13</strain>
    </source>
</reference>
<sequence length="43" mass="4699">MLASEGWSISSSAKALRNSEASINQQLNDYLKKENLSLKNDGS</sequence>
<organism evidence="1 2">
    <name type="scientific">Candidatus Endonucleibacter bathymodioli</name>
    <dbReference type="NCBI Taxonomy" id="539814"/>
    <lineage>
        <taxon>Bacteria</taxon>
        <taxon>Pseudomonadati</taxon>
        <taxon>Pseudomonadota</taxon>
        <taxon>Gammaproteobacteria</taxon>
        <taxon>Oceanospirillales</taxon>
        <taxon>Endozoicomonadaceae</taxon>
        <taxon>Candidatus Endonucleibacter</taxon>
    </lineage>
</organism>
<dbReference type="EMBL" id="JASXSV010000016">
    <property type="protein sequence ID" value="MDP0589549.1"/>
    <property type="molecule type" value="Genomic_DNA"/>
</dbReference>
<keyword evidence="2" id="KW-1185">Reference proteome</keyword>
<name>A0AA90NS64_9GAMM</name>
<dbReference type="AlphaFoldDB" id="A0AA90NS64"/>
<comment type="caution">
    <text evidence="1">The sequence shown here is derived from an EMBL/GenBank/DDBJ whole genome shotgun (WGS) entry which is preliminary data.</text>
</comment>
<accession>A0AA90NS64</accession>
<evidence type="ECO:0000313" key="1">
    <source>
        <dbReference type="EMBL" id="MDP0589549.1"/>
    </source>
</evidence>
<protein>
    <submittedName>
        <fullName evidence="1">Uncharacterized protein</fullName>
    </submittedName>
</protein>
<dbReference type="Proteomes" id="UP001178148">
    <property type="component" value="Unassembled WGS sequence"/>
</dbReference>
<proteinExistence type="predicted"/>
<evidence type="ECO:0000313" key="2">
    <source>
        <dbReference type="Proteomes" id="UP001178148"/>
    </source>
</evidence>
<gene>
    <name evidence="1" type="ORF">QS748_10310</name>
</gene>